<dbReference type="InterPro" id="IPR006148">
    <property type="entry name" value="Glc/Gal-6P_isomerase"/>
</dbReference>
<feature type="active site" description="For ring-opening step" evidence="4">
    <location>
        <position position="147"/>
    </location>
</feature>
<dbReference type="PANTHER" id="PTHR11280:SF5">
    <property type="entry name" value="GLUCOSAMINE-6-PHOSPHATE ISOMERASE"/>
    <property type="match status" value="1"/>
</dbReference>
<evidence type="ECO:0000256" key="4">
    <source>
        <dbReference type="HAMAP-Rule" id="MF_01241"/>
    </source>
</evidence>
<organism evidence="6 7">
    <name type="scientific">Sutcliffiella cohnii</name>
    <dbReference type="NCBI Taxonomy" id="33932"/>
    <lineage>
        <taxon>Bacteria</taxon>
        <taxon>Bacillati</taxon>
        <taxon>Bacillota</taxon>
        <taxon>Bacilli</taxon>
        <taxon>Bacillales</taxon>
        <taxon>Bacillaceae</taxon>
        <taxon>Sutcliffiella</taxon>
    </lineage>
</organism>
<dbReference type="EMBL" id="CP018866">
    <property type="protein sequence ID" value="AST91620.1"/>
    <property type="molecule type" value="Genomic_DNA"/>
</dbReference>
<dbReference type="FunFam" id="3.40.50.1360:FF:000003">
    <property type="entry name" value="Glucosamine-6-phosphate deaminase"/>
    <property type="match status" value="1"/>
</dbReference>
<dbReference type="PROSITE" id="PS01161">
    <property type="entry name" value="GLC_GALNAC_ISOMERASE"/>
    <property type="match status" value="1"/>
</dbReference>
<evidence type="ECO:0000259" key="5">
    <source>
        <dbReference type="Pfam" id="PF01182"/>
    </source>
</evidence>
<dbReference type="AlphaFoldDB" id="A0A223KQ41"/>
<keyword evidence="7" id="KW-1185">Reference proteome</keyword>
<dbReference type="EC" id="3.5.99.6" evidence="4"/>
<comment type="function">
    <text evidence="4">Catalyzes the reversible isomerization-deamination of glucosamine 6-phosphate (GlcN6P) to form fructose 6-phosphate (Fru6P) and ammonium ion.</text>
</comment>
<dbReference type="GO" id="GO:0004342">
    <property type="term" value="F:glucosamine-6-phosphate deaminase activity"/>
    <property type="evidence" value="ECO:0007669"/>
    <property type="project" value="UniProtKB-UniRule"/>
</dbReference>
<evidence type="ECO:0000256" key="2">
    <source>
        <dbReference type="ARBA" id="ARBA00022801"/>
    </source>
</evidence>
<gene>
    <name evidence="4" type="primary">nagB</name>
    <name evidence="6" type="ORF">BC6307_10170</name>
</gene>
<feature type="active site" description="Proton acceptor; for ring-opening step" evidence="4">
    <location>
        <position position="149"/>
    </location>
</feature>
<dbReference type="GO" id="GO:0005737">
    <property type="term" value="C:cytoplasm"/>
    <property type="evidence" value="ECO:0007669"/>
    <property type="project" value="TreeGrafter"/>
</dbReference>
<comment type="catalytic activity">
    <reaction evidence="1 4">
        <text>alpha-D-glucosamine 6-phosphate + H2O = beta-D-fructose 6-phosphate + NH4(+)</text>
        <dbReference type="Rhea" id="RHEA:12172"/>
        <dbReference type="ChEBI" id="CHEBI:15377"/>
        <dbReference type="ChEBI" id="CHEBI:28938"/>
        <dbReference type="ChEBI" id="CHEBI:57634"/>
        <dbReference type="ChEBI" id="CHEBI:75989"/>
        <dbReference type="EC" id="3.5.99.6"/>
    </reaction>
</comment>
<protein>
    <recommendedName>
        <fullName evidence="4">Glucosamine-6-phosphate deaminase</fullName>
        <ecNumber evidence="4">3.5.99.6</ecNumber>
    </recommendedName>
    <alternativeName>
        <fullName evidence="4">GlcN6P deaminase</fullName>
        <shortName evidence="4">GNPDA</shortName>
    </alternativeName>
    <alternativeName>
        <fullName evidence="4">Glucosamine-6-phosphate isomerase</fullName>
    </alternativeName>
</protein>
<evidence type="ECO:0000256" key="3">
    <source>
        <dbReference type="ARBA" id="ARBA00023277"/>
    </source>
</evidence>
<dbReference type="GO" id="GO:0006043">
    <property type="term" value="P:glucosamine catabolic process"/>
    <property type="evidence" value="ECO:0007669"/>
    <property type="project" value="TreeGrafter"/>
</dbReference>
<dbReference type="SUPFAM" id="SSF100950">
    <property type="entry name" value="NagB/RpiA/CoA transferase-like"/>
    <property type="match status" value="1"/>
</dbReference>
<dbReference type="KEGG" id="bcoh:BC6307_10170"/>
<dbReference type="CDD" id="cd01399">
    <property type="entry name" value="GlcN6P_deaminase"/>
    <property type="match status" value="1"/>
</dbReference>
<comment type="pathway">
    <text evidence="4">Amino-sugar metabolism; N-acetylneuraminate degradation; D-fructose 6-phosphate from N-acetylneuraminate: step 5/5.</text>
</comment>
<keyword evidence="2 4" id="KW-0378">Hydrolase</keyword>
<dbReference type="InterPro" id="IPR037171">
    <property type="entry name" value="NagB/RpiA_transferase-like"/>
</dbReference>
<reference evidence="6 7" key="1">
    <citation type="submission" date="2016-12" db="EMBL/GenBank/DDBJ databases">
        <title>The whole genome sequencing and assembly of Bacillus cohnii DSM 6307T strain.</title>
        <authorList>
            <person name="Lee Y.-J."/>
            <person name="Yi H."/>
            <person name="Bahn Y.-S."/>
            <person name="Kim J.F."/>
            <person name="Lee D.-W."/>
        </authorList>
    </citation>
    <scope>NUCLEOTIDE SEQUENCE [LARGE SCALE GENOMIC DNA]</scope>
    <source>
        <strain evidence="6 7">DSM 6307</strain>
    </source>
</reference>
<dbReference type="InterPro" id="IPR004547">
    <property type="entry name" value="Glucosamine6P_isomerase"/>
</dbReference>
<comment type="similarity">
    <text evidence="4">Belongs to the glucosamine/galactosamine-6-phosphate isomerase family. NagB subfamily.</text>
</comment>
<evidence type="ECO:0000256" key="1">
    <source>
        <dbReference type="ARBA" id="ARBA00000644"/>
    </source>
</evidence>
<evidence type="ECO:0000313" key="7">
    <source>
        <dbReference type="Proteomes" id="UP000215224"/>
    </source>
</evidence>
<feature type="domain" description="Glucosamine/galactosamine-6-phosphate isomerase" evidence="5">
    <location>
        <begin position="23"/>
        <end position="236"/>
    </location>
</feature>
<dbReference type="Pfam" id="PF01182">
    <property type="entry name" value="Glucosamine_iso"/>
    <property type="match status" value="1"/>
</dbReference>
<keyword evidence="3 4" id="KW-0119">Carbohydrate metabolism</keyword>
<comment type="caution">
    <text evidence="4">Lacks conserved residue(s) required for the propagation of feature annotation.</text>
</comment>
<dbReference type="GO" id="GO:0042802">
    <property type="term" value="F:identical protein binding"/>
    <property type="evidence" value="ECO:0007669"/>
    <property type="project" value="TreeGrafter"/>
</dbReference>
<sequence>MALLNIKERNNLNIITAESYETLSKMASQFIIDEVNSKPNATIGMATGGTPLQMYQLLQEDYKQNGTSYCNVTTFNLDEYVGLAKDNPNSYYQYMKKHLFNHIDIEQNNVFIPNGESKDLVEECNLYERYLLEKGPIDIQILGLGSNGHIGFNEPGTPFSSKTHVVELTDSTRKANARYFDNLDQVPTHAITMGIDTIMRAKKILLLVSGKNKSNAYEQLLHGKISEQFPVSVLRNHPSVHIIADMSSLESVTIRV</sequence>
<proteinExistence type="inferred from homology"/>
<dbReference type="NCBIfam" id="TIGR00502">
    <property type="entry name" value="nagB"/>
    <property type="match status" value="1"/>
</dbReference>
<dbReference type="UniPathway" id="UPA00629">
    <property type="reaction ID" value="UER00684"/>
</dbReference>
<dbReference type="Gene3D" id="3.40.50.1360">
    <property type="match status" value="1"/>
</dbReference>
<dbReference type="GO" id="GO:0005975">
    <property type="term" value="P:carbohydrate metabolic process"/>
    <property type="evidence" value="ECO:0007669"/>
    <property type="project" value="InterPro"/>
</dbReference>
<feature type="active site" description="For ring-opening step" evidence="4">
    <location>
        <position position="154"/>
    </location>
</feature>
<dbReference type="HAMAP" id="MF_01241">
    <property type="entry name" value="GlcN6P_deamin"/>
    <property type="match status" value="1"/>
</dbReference>
<feature type="active site" description="Proton acceptor; for enolization step" evidence="4">
    <location>
        <position position="78"/>
    </location>
</feature>
<name>A0A223KQ41_9BACI</name>
<dbReference type="STRING" id="1314751.GCA_001591425_03421"/>
<dbReference type="GO" id="GO:0006046">
    <property type="term" value="P:N-acetylglucosamine catabolic process"/>
    <property type="evidence" value="ECO:0007669"/>
    <property type="project" value="UniProtKB-UniRule"/>
</dbReference>
<dbReference type="PANTHER" id="PTHR11280">
    <property type="entry name" value="GLUCOSAMINE-6-PHOSPHATE ISOMERASE"/>
    <property type="match status" value="1"/>
</dbReference>
<accession>A0A223KQ41</accession>
<dbReference type="GO" id="GO:0019262">
    <property type="term" value="P:N-acetylneuraminate catabolic process"/>
    <property type="evidence" value="ECO:0007669"/>
    <property type="project" value="UniProtKB-UniRule"/>
</dbReference>
<dbReference type="Proteomes" id="UP000215224">
    <property type="component" value="Chromosome"/>
</dbReference>
<dbReference type="InterPro" id="IPR018321">
    <property type="entry name" value="Glucosamine6P_isomerase_CS"/>
</dbReference>
<evidence type="ECO:0000313" key="6">
    <source>
        <dbReference type="EMBL" id="AST91620.1"/>
    </source>
</evidence>